<proteinExistence type="predicted"/>
<organism evidence="2 3">
    <name type="scientific">Amycolatopsis samaneae</name>
    <dbReference type="NCBI Taxonomy" id="664691"/>
    <lineage>
        <taxon>Bacteria</taxon>
        <taxon>Bacillati</taxon>
        <taxon>Actinomycetota</taxon>
        <taxon>Actinomycetes</taxon>
        <taxon>Pseudonocardiales</taxon>
        <taxon>Pseudonocardiaceae</taxon>
        <taxon>Amycolatopsis</taxon>
    </lineage>
</organism>
<name>A0ABW5GA20_9PSEU</name>
<reference evidence="3" key="1">
    <citation type="journal article" date="2019" name="Int. J. Syst. Evol. Microbiol.">
        <title>The Global Catalogue of Microorganisms (GCM) 10K type strain sequencing project: providing services to taxonomists for standard genome sequencing and annotation.</title>
        <authorList>
            <consortium name="The Broad Institute Genomics Platform"/>
            <consortium name="The Broad Institute Genome Sequencing Center for Infectious Disease"/>
            <person name="Wu L."/>
            <person name="Ma J."/>
        </authorList>
    </citation>
    <scope>NUCLEOTIDE SEQUENCE [LARGE SCALE GENOMIC DNA]</scope>
    <source>
        <strain evidence="3">CGMCC 4.7643</strain>
    </source>
</reference>
<gene>
    <name evidence="2" type="ORF">ACFSYJ_00975</name>
</gene>
<evidence type="ECO:0000313" key="2">
    <source>
        <dbReference type="EMBL" id="MFD2457145.1"/>
    </source>
</evidence>
<evidence type="ECO:0000313" key="3">
    <source>
        <dbReference type="Proteomes" id="UP001597419"/>
    </source>
</evidence>
<feature type="chain" id="PRO_5047148413" description="Secreted protein" evidence="1">
    <location>
        <begin position="31"/>
        <end position="185"/>
    </location>
</feature>
<feature type="signal peptide" evidence="1">
    <location>
        <begin position="1"/>
        <end position="30"/>
    </location>
</feature>
<evidence type="ECO:0000256" key="1">
    <source>
        <dbReference type="SAM" id="SignalP"/>
    </source>
</evidence>
<keyword evidence="3" id="KW-1185">Reference proteome</keyword>
<protein>
    <recommendedName>
        <fullName evidence="4">Secreted protein</fullName>
    </recommendedName>
</protein>
<dbReference type="EMBL" id="JBHUKU010000001">
    <property type="protein sequence ID" value="MFD2457145.1"/>
    <property type="molecule type" value="Genomic_DNA"/>
</dbReference>
<evidence type="ECO:0008006" key="4">
    <source>
        <dbReference type="Google" id="ProtNLM"/>
    </source>
</evidence>
<sequence>MNDRRGYRRTLGVLFAFLAALVVTAAPANAAPTAAWTEGPCAGTPGITVVADLTKFPGGKVVRRCATGSPATAFAALAEVGLSPEHGTGQGQNGPYEYLCRIDGHPTAAEDPCTGFVPDAGYWGFWVPDTANANWTYALEGVDTYHPASGVVLGFSFGAGTASDPNAMSLTLAQAKDPNWNPPGR</sequence>
<dbReference type="Proteomes" id="UP001597419">
    <property type="component" value="Unassembled WGS sequence"/>
</dbReference>
<keyword evidence="1" id="KW-0732">Signal</keyword>
<comment type="caution">
    <text evidence="2">The sequence shown here is derived from an EMBL/GenBank/DDBJ whole genome shotgun (WGS) entry which is preliminary data.</text>
</comment>
<dbReference type="RefSeq" id="WP_345402260.1">
    <property type="nucleotide sequence ID" value="NZ_BAABHG010000013.1"/>
</dbReference>
<accession>A0ABW5GA20</accession>